<evidence type="ECO:0000256" key="2">
    <source>
        <dbReference type="SAM" id="Phobius"/>
    </source>
</evidence>
<dbReference type="Pfam" id="PF13432">
    <property type="entry name" value="TPR_16"/>
    <property type="match status" value="1"/>
</dbReference>
<dbReference type="InterPro" id="IPR014562">
    <property type="entry name" value="UCP030959_TPR_rpt-cont"/>
</dbReference>
<keyword evidence="4" id="KW-1185">Reference proteome</keyword>
<dbReference type="RefSeq" id="WP_150032999.1">
    <property type="nucleotide sequence ID" value="NZ_VWSH01000003.1"/>
</dbReference>
<organism evidence="3 4">
    <name type="scientific">Taibaiella lutea</name>
    <dbReference type="NCBI Taxonomy" id="2608001"/>
    <lineage>
        <taxon>Bacteria</taxon>
        <taxon>Pseudomonadati</taxon>
        <taxon>Bacteroidota</taxon>
        <taxon>Chitinophagia</taxon>
        <taxon>Chitinophagales</taxon>
        <taxon>Chitinophagaceae</taxon>
        <taxon>Taibaiella</taxon>
    </lineage>
</organism>
<reference evidence="3 4" key="1">
    <citation type="submission" date="2019-09" db="EMBL/GenBank/DDBJ databases">
        <title>Genome sequence and assembly of Taibaiella sp.</title>
        <authorList>
            <person name="Chhetri G."/>
        </authorList>
    </citation>
    <scope>NUCLEOTIDE SEQUENCE [LARGE SCALE GENOMIC DNA]</scope>
    <source>
        <strain evidence="3 4">KVB11</strain>
    </source>
</reference>
<dbReference type="PIRSF" id="PIRSF030959">
    <property type="entry name" value="UCP030959"/>
    <property type="match status" value="1"/>
</dbReference>
<dbReference type="EMBL" id="VWSH01000003">
    <property type="protein sequence ID" value="KAA5533251.1"/>
    <property type="molecule type" value="Genomic_DNA"/>
</dbReference>
<dbReference type="PROSITE" id="PS50005">
    <property type="entry name" value="TPR"/>
    <property type="match status" value="1"/>
</dbReference>
<proteinExistence type="predicted"/>
<feature type="transmembrane region" description="Helical" evidence="2">
    <location>
        <begin position="6"/>
        <end position="28"/>
    </location>
</feature>
<keyword evidence="2" id="KW-0812">Transmembrane</keyword>
<evidence type="ECO:0000313" key="4">
    <source>
        <dbReference type="Proteomes" id="UP000323632"/>
    </source>
</evidence>
<accession>A0A5M6CDS6</accession>
<evidence type="ECO:0000256" key="1">
    <source>
        <dbReference type="PROSITE-ProRule" id="PRU00339"/>
    </source>
</evidence>
<keyword evidence="1" id="KW-0802">TPR repeat</keyword>
<dbReference type="AlphaFoldDB" id="A0A5M6CDS6"/>
<name>A0A5M6CDS6_9BACT</name>
<feature type="transmembrane region" description="Helical" evidence="2">
    <location>
        <begin position="35"/>
        <end position="53"/>
    </location>
</feature>
<dbReference type="SUPFAM" id="SSF48452">
    <property type="entry name" value="TPR-like"/>
    <property type="match status" value="1"/>
</dbReference>
<dbReference type="InterPro" id="IPR019734">
    <property type="entry name" value="TPR_rpt"/>
</dbReference>
<evidence type="ECO:0000313" key="3">
    <source>
        <dbReference type="EMBL" id="KAA5533251.1"/>
    </source>
</evidence>
<sequence length="251" mass="29791">MTDLFGFSFYSLLGFGFIPQLLCIVHAYRTGRKEWIFPLIIFSFAGVIVYFLFELLPEIQHGDFARNVQLVFFPNRKIKEMERKFRLADTVTNRLNLAEAYAEQKKYDKAIDLAEPCVNDPYINHTGIYIKLARLYFLSGQYKKSLTLFEKAKALNYNRIERPEDELYIARTLDYLGQKQEAEESYKNIIRVQHSMQAMYYYGKMLKEEGRGEEALAMFTKVKEEKELHPRYVRRLNAKWIRLSAIERRSK</sequence>
<dbReference type="InterPro" id="IPR011990">
    <property type="entry name" value="TPR-like_helical_dom_sf"/>
</dbReference>
<protein>
    <submittedName>
        <fullName evidence="3">Tetratricopeptide repeat protein</fullName>
    </submittedName>
</protein>
<dbReference type="SMART" id="SM00028">
    <property type="entry name" value="TPR"/>
    <property type="match status" value="2"/>
</dbReference>
<gene>
    <name evidence="3" type="ORF">F0919_11940</name>
</gene>
<dbReference type="Gene3D" id="1.25.40.10">
    <property type="entry name" value="Tetratricopeptide repeat domain"/>
    <property type="match status" value="2"/>
</dbReference>
<keyword evidence="2" id="KW-0472">Membrane</keyword>
<keyword evidence="2" id="KW-1133">Transmembrane helix</keyword>
<comment type="caution">
    <text evidence="3">The sequence shown here is derived from an EMBL/GenBank/DDBJ whole genome shotgun (WGS) entry which is preliminary data.</text>
</comment>
<feature type="repeat" description="TPR" evidence="1">
    <location>
        <begin position="126"/>
        <end position="159"/>
    </location>
</feature>
<dbReference type="Proteomes" id="UP000323632">
    <property type="component" value="Unassembled WGS sequence"/>
</dbReference>
<dbReference type="Pfam" id="PF13181">
    <property type="entry name" value="TPR_8"/>
    <property type="match status" value="1"/>
</dbReference>